<dbReference type="Proteomes" id="UP001174934">
    <property type="component" value="Unassembled WGS sequence"/>
</dbReference>
<evidence type="ECO:0000256" key="3">
    <source>
        <dbReference type="ARBA" id="ARBA00022692"/>
    </source>
</evidence>
<feature type="compositionally biased region" description="Low complexity" evidence="7">
    <location>
        <begin position="27"/>
        <end position="44"/>
    </location>
</feature>
<feature type="region of interest" description="Disordered" evidence="7">
    <location>
        <begin position="203"/>
        <end position="229"/>
    </location>
</feature>
<evidence type="ECO:0000256" key="8">
    <source>
        <dbReference type="SAM" id="Phobius"/>
    </source>
</evidence>
<dbReference type="InterPro" id="IPR029058">
    <property type="entry name" value="AB_hydrolase_fold"/>
</dbReference>
<feature type="compositionally biased region" description="Polar residues" evidence="7">
    <location>
        <begin position="1195"/>
        <end position="1206"/>
    </location>
</feature>
<accession>A0AA39X7C0</accession>
<dbReference type="PANTHER" id="PTHR17920">
    <property type="entry name" value="TRANSMEMBRANE AND COILED-COIL DOMAIN-CONTAINING PROTEIN 4 TMCO4"/>
    <property type="match status" value="1"/>
</dbReference>
<feature type="region of interest" description="Disordered" evidence="7">
    <location>
        <begin position="23"/>
        <end position="172"/>
    </location>
</feature>
<feature type="compositionally biased region" description="Polar residues" evidence="7">
    <location>
        <begin position="86"/>
        <end position="95"/>
    </location>
</feature>
<sequence length="1255" mass="135413">MAVDAPPELDDFGLPVRKYTAAERAGRTAALAAETEARAKASSSTIADATKSAQEAGHEQKLGPIKDASKDAESDGDDDFKDAVSAPQSDVVSQADSDESKDPLPTSPITTAKTNTKSNNATETTQDTKAQPKPETQEATQAPAANKDVTTEKATGPEKAPETRDEALILSASKALTAGHSRDTSLAGGGTADAAGLGISEFSHQPLAPHQPTKESEGNSGGGDDGWQVMPAYAPYDIYDDDNKLIAKEHTADEEEKYGYAGLGGAGKGYTRVLLEDDAESATSMDENTQYLFKDQGNAGTATGILEEEEETQRDAVSQLQATKELLTEGQRIAYVGLTRLELSAMLTDVENILHKSRKTKKQVNIAAESMKMWSQKMMIRLYSHMDISPAEQVMIEQLSAHGVVPRDLTPVLMANARVKNPMAEGDAEAEAEADRRSSTTSGGAKSPPPPPNYEHEPDLEPVAEPPPAYEVNDNTELTAPVRTPSQMPTTDKINIDLRWTVLCDLFLVLIADSIYDSRSRVLLERVGQDLEIPWIDICRFEKKVTDALEMQQNAEKENWNEDEHMENRRKQDLKRRYVLMGLATVGGGLVIGLSAGLLAPVIGAGLAAGFTTIGVTGTSSFLAGAGGAAIITSGAAASGSLIGGKAAERRTGSVKTFEYRPLHNNKRVNLIVTVSGWMTGKIDDVRLPYSTVDPVMGDIYSVLWEPEMLTSMGDTINILATEALTQGLQQLLGSTILVSLMAALQLPVVLTKLAYLIDNPWAVSLDRATMAGLILADSLIDRNLGTRPVTLVGYSLGSRVIFSCLQELARKGAFGIVQNVFLFGSPVVVKQDEYLRARTVVSGRFVNGYNGNDWILGYLFRLTNGGIRRVAGLAAIEGIEGLENMDVSEYVVGHMDYRTAMPRLLRECGWSVESDEFSEIEDPDPEKHQERQRELINEIEEARKELEREGKAASGKGGAFSFFRKKKALQKQEWEIYEDAHKASAAGGGGAGGNPDGGSGSGRTEDGQGNNHGVLFDVDAIRAELAKEGSKDGGATGIDEELLQVREIKSTLPPMKLDLSSSPSPQPPQQPALRAVRDSLRETKSANTVPQWPPNDSYTPQSSSHIRQSSREYGSVSSERTPTFPSTRAENRDYYQKQQQHSYYTSGGGLDDDEIQMTFDTGGFGPSDTGSSPPPKQSSYHTNADDFSFGGDSGISNSRRVSSTIPAADPAPPPTRPDLKSAQTVPNITLSDPWADYDDDEDFGKEKEISMTFA</sequence>
<feature type="compositionally biased region" description="Gly residues" evidence="7">
    <location>
        <begin position="987"/>
        <end position="1002"/>
    </location>
</feature>
<comment type="subcellular location">
    <subcellularLocation>
        <location evidence="1">Membrane</location>
        <topology evidence="1">Multi-pass membrane protein</topology>
    </subcellularLocation>
</comment>
<dbReference type="GO" id="GO:0016020">
    <property type="term" value="C:membrane"/>
    <property type="evidence" value="ECO:0007669"/>
    <property type="project" value="UniProtKB-SubCell"/>
</dbReference>
<feature type="compositionally biased region" description="Polar residues" evidence="7">
    <location>
        <begin position="1086"/>
        <end position="1129"/>
    </location>
</feature>
<evidence type="ECO:0000256" key="7">
    <source>
        <dbReference type="SAM" id="MobiDB-lite"/>
    </source>
</evidence>
<dbReference type="InterPro" id="IPR007941">
    <property type="entry name" value="DUF726"/>
</dbReference>
<feature type="compositionally biased region" description="Low complexity" evidence="7">
    <location>
        <begin position="110"/>
        <end position="125"/>
    </location>
</feature>
<feature type="compositionally biased region" description="Polar residues" evidence="7">
    <location>
        <begin position="1222"/>
        <end position="1231"/>
    </location>
</feature>
<evidence type="ECO:0000256" key="5">
    <source>
        <dbReference type="ARBA" id="ARBA00023136"/>
    </source>
</evidence>
<feature type="region of interest" description="Disordered" evidence="7">
    <location>
        <begin position="1055"/>
        <end position="1255"/>
    </location>
</feature>
<feature type="compositionally biased region" description="Polar residues" evidence="7">
    <location>
        <begin position="473"/>
        <end position="490"/>
    </location>
</feature>
<comment type="similarity">
    <text evidence="2">Belongs to the TMCO4 family.</text>
</comment>
<evidence type="ECO:0000256" key="1">
    <source>
        <dbReference type="ARBA" id="ARBA00004141"/>
    </source>
</evidence>
<dbReference type="EMBL" id="JAULSR010000002">
    <property type="protein sequence ID" value="KAK0628451.1"/>
    <property type="molecule type" value="Genomic_DNA"/>
</dbReference>
<evidence type="ECO:0000313" key="10">
    <source>
        <dbReference type="Proteomes" id="UP001174934"/>
    </source>
</evidence>
<dbReference type="PANTHER" id="PTHR17920:SF3">
    <property type="entry name" value="TRANSMEMBRANE AND COILED-COIL DOMAIN-CONTAINING PROTEIN 4"/>
    <property type="match status" value="1"/>
</dbReference>
<dbReference type="Pfam" id="PF05277">
    <property type="entry name" value="DUF726"/>
    <property type="match status" value="1"/>
</dbReference>
<gene>
    <name evidence="9" type="ORF">B0T17DRAFT_588570</name>
</gene>
<feature type="compositionally biased region" description="Basic and acidic residues" evidence="7">
    <location>
        <begin position="1076"/>
        <end position="1085"/>
    </location>
</feature>
<dbReference type="AlphaFoldDB" id="A0AA39X7C0"/>
<comment type="caution">
    <text evidence="9">The sequence shown here is derived from an EMBL/GenBank/DDBJ whole genome shotgun (WGS) entry which is preliminary data.</text>
</comment>
<dbReference type="SUPFAM" id="SSF53474">
    <property type="entry name" value="alpha/beta-Hydrolases"/>
    <property type="match status" value="1"/>
</dbReference>
<keyword evidence="10" id="KW-1185">Reference proteome</keyword>
<keyword evidence="4 8" id="KW-1133">Transmembrane helix</keyword>
<proteinExistence type="inferred from homology"/>
<evidence type="ECO:0000256" key="2">
    <source>
        <dbReference type="ARBA" id="ARBA00009824"/>
    </source>
</evidence>
<keyword evidence="3 8" id="KW-0812">Transmembrane</keyword>
<feature type="transmembrane region" description="Helical" evidence="8">
    <location>
        <begin position="578"/>
        <end position="602"/>
    </location>
</feature>
<reference evidence="9" key="1">
    <citation type="submission" date="2023-06" db="EMBL/GenBank/DDBJ databases">
        <title>Genome-scale phylogeny and comparative genomics of the fungal order Sordariales.</title>
        <authorList>
            <consortium name="Lawrence Berkeley National Laboratory"/>
            <person name="Hensen N."/>
            <person name="Bonometti L."/>
            <person name="Westerberg I."/>
            <person name="Brannstrom I.O."/>
            <person name="Guillou S."/>
            <person name="Cros-Aarteil S."/>
            <person name="Calhoun S."/>
            <person name="Haridas S."/>
            <person name="Kuo A."/>
            <person name="Mondo S."/>
            <person name="Pangilinan J."/>
            <person name="Riley R."/>
            <person name="LaButti K."/>
            <person name="Andreopoulos B."/>
            <person name="Lipzen A."/>
            <person name="Chen C."/>
            <person name="Yanf M."/>
            <person name="Daum C."/>
            <person name="Ng V."/>
            <person name="Clum A."/>
            <person name="Steindorff A."/>
            <person name="Ohm R."/>
            <person name="Martin F."/>
            <person name="Silar P."/>
            <person name="Natvig D."/>
            <person name="Lalanne C."/>
            <person name="Gautier V."/>
            <person name="Ament-velasquez S.L."/>
            <person name="Kruys A."/>
            <person name="Hutchinson M.I."/>
            <person name="Powell A.J."/>
            <person name="Barry K."/>
            <person name="Miller A.N."/>
            <person name="Grigoriev I.V."/>
            <person name="Debuchy R."/>
            <person name="Gladieux P."/>
            <person name="Thoren M.H."/>
            <person name="Johannesson H."/>
        </authorList>
    </citation>
    <scope>NUCLEOTIDE SEQUENCE</scope>
    <source>
        <strain evidence="9">SMH3391-2</strain>
    </source>
</reference>
<feature type="region of interest" description="Disordered" evidence="7">
    <location>
        <begin position="984"/>
        <end position="1014"/>
    </location>
</feature>
<feature type="compositionally biased region" description="Polar residues" evidence="7">
    <location>
        <begin position="1137"/>
        <end position="1146"/>
    </location>
</feature>
<keyword evidence="5 8" id="KW-0472">Membrane</keyword>
<feature type="compositionally biased region" description="Basic and acidic residues" evidence="7">
    <location>
        <begin position="1245"/>
        <end position="1255"/>
    </location>
</feature>
<protein>
    <submittedName>
        <fullName evidence="9">Uncharacterized protein</fullName>
    </submittedName>
</protein>
<feature type="coiled-coil region" evidence="6">
    <location>
        <begin position="926"/>
        <end position="957"/>
    </location>
</feature>
<keyword evidence="6" id="KW-0175">Coiled coil</keyword>
<evidence type="ECO:0000313" key="9">
    <source>
        <dbReference type="EMBL" id="KAK0628451.1"/>
    </source>
</evidence>
<evidence type="ECO:0000256" key="6">
    <source>
        <dbReference type="SAM" id="Coils"/>
    </source>
</evidence>
<organism evidence="9 10">
    <name type="scientific">Bombardia bombarda</name>
    <dbReference type="NCBI Taxonomy" id="252184"/>
    <lineage>
        <taxon>Eukaryota</taxon>
        <taxon>Fungi</taxon>
        <taxon>Dikarya</taxon>
        <taxon>Ascomycota</taxon>
        <taxon>Pezizomycotina</taxon>
        <taxon>Sordariomycetes</taxon>
        <taxon>Sordariomycetidae</taxon>
        <taxon>Sordariales</taxon>
        <taxon>Lasiosphaeriaceae</taxon>
        <taxon>Bombardia</taxon>
    </lineage>
</organism>
<evidence type="ECO:0000256" key="4">
    <source>
        <dbReference type="ARBA" id="ARBA00022989"/>
    </source>
</evidence>
<name>A0AA39X7C0_9PEZI</name>
<feature type="compositionally biased region" description="Basic and acidic residues" evidence="7">
    <location>
        <begin position="149"/>
        <end position="167"/>
    </location>
</feature>
<feature type="region of interest" description="Disordered" evidence="7">
    <location>
        <begin position="423"/>
        <end position="490"/>
    </location>
</feature>